<dbReference type="InterPro" id="IPR006683">
    <property type="entry name" value="Thioestr_dom"/>
</dbReference>
<dbReference type="PANTHER" id="PTHR21660:SF1">
    <property type="entry name" value="ACYL-COENZYME A THIOESTERASE 13"/>
    <property type="match status" value="1"/>
</dbReference>
<evidence type="ECO:0000259" key="3">
    <source>
        <dbReference type="Pfam" id="PF03061"/>
    </source>
</evidence>
<protein>
    <submittedName>
        <fullName evidence="4">Thioesterase superfamily protein</fullName>
    </submittedName>
</protein>
<dbReference type="Gene3D" id="3.10.129.10">
    <property type="entry name" value="Hotdog Thioesterase"/>
    <property type="match status" value="1"/>
</dbReference>
<dbReference type="OrthoDB" id="9813282at2"/>
<accession>A0A1G7HZN3</accession>
<evidence type="ECO:0000313" key="4">
    <source>
        <dbReference type="EMBL" id="SDF05783.1"/>
    </source>
</evidence>
<dbReference type="GO" id="GO:0047617">
    <property type="term" value="F:fatty acyl-CoA hydrolase activity"/>
    <property type="evidence" value="ECO:0007669"/>
    <property type="project" value="InterPro"/>
</dbReference>
<dbReference type="Proteomes" id="UP000199406">
    <property type="component" value="Unassembled WGS sequence"/>
</dbReference>
<feature type="domain" description="Thioesterase" evidence="3">
    <location>
        <begin position="41"/>
        <end position="112"/>
    </location>
</feature>
<evidence type="ECO:0000313" key="5">
    <source>
        <dbReference type="Proteomes" id="UP000199406"/>
    </source>
</evidence>
<dbReference type="CDD" id="cd03443">
    <property type="entry name" value="PaaI_thioesterase"/>
    <property type="match status" value="1"/>
</dbReference>
<reference evidence="5" key="1">
    <citation type="submission" date="2016-10" db="EMBL/GenBank/DDBJ databases">
        <authorList>
            <person name="Varghese N."/>
            <person name="Submissions S."/>
        </authorList>
    </citation>
    <scope>NUCLEOTIDE SEQUENCE [LARGE SCALE GENOMIC DNA]</scope>
    <source>
        <strain evidence="5">DSM 44268</strain>
    </source>
</reference>
<dbReference type="STRING" id="1550231.SAMN05660662_0912"/>
<gene>
    <name evidence="4" type="ORF">SAMN05660662_0912</name>
</gene>
<dbReference type="InterPro" id="IPR003736">
    <property type="entry name" value="PAAI_dom"/>
</dbReference>
<evidence type="ECO:0000256" key="2">
    <source>
        <dbReference type="ARBA" id="ARBA00022801"/>
    </source>
</evidence>
<dbReference type="PANTHER" id="PTHR21660">
    <property type="entry name" value="THIOESTERASE SUPERFAMILY MEMBER-RELATED"/>
    <property type="match status" value="1"/>
</dbReference>
<dbReference type="AlphaFoldDB" id="A0A1G7HZN3"/>
<dbReference type="Pfam" id="PF03061">
    <property type="entry name" value="4HBT"/>
    <property type="match status" value="1"/>
</dbReference>
<organism evidence="4 5">
    <name type="scientific">Blastococcus aurantiacus</name>
    <dbReference type="NCBI Taxonomy" id="1550231"/>
    <lineage>
        <taxon>Bacteria</taxon>
        <taxon>Bacillati</taxon>
        <taxon>Actinomycetota</taxon>
        <taxon>Actinomycetes</taxon>
        <taxon>Geodermatophilales</taxon>
        <taxon>Geodermatophilaceae</taxon>
        <taxon>Blastococcus</taxon>
    </lineage>
</organism>
<dbReference type="EMBL" id="FNBT01000001">
    <property type="protein sequence ID" value="SDF05783.1"/>
    <property type="molecule type" value="Genomic_DNA"/>
</dbReference>
<dbReference type="RefSeq" id="WP_091763858.1">
    <property type="nucleotide sequence ID" value="NZ_FNBT01000001.1"/>
</dbReference>
<name>A0A1G7HZN3_9ACTN</name>
<keyword evidence="2" id="KW-0378">Hydrolase</keyword>
<sequence>MADDGASGGFAGRLGAHVAAADDGSARIAFEVTADHLNPAGTLHGGVLATLVDTAMGTAVRTATDDDDVPATSQLTVTYLRPGKPGPLSVTARVRTKGEHLTVCEAEVEQDGKAIGHAVATFALLHG</sequence>
<dbReference type="InterPro" id="IPR039298">
    <property type="entry name" value="ACOT13"/>
</dbReference>
<dbReference type="SUPFAM" id="SSF54637">
    <property type="entry name" value="Thioesterase/thiol ester dehydrase-isomerase"/>
    <property type="match status" value="1"/>
</dbReference>
<dbReference type="InterPro" id="IPR029069">
    <property type="entry name" value="HotDog_dom_sf"/>
</dbReference>
<keyword evidence="5" id="KW-1185">Reference proteome</keyword>
<evidence type="ECO:0000256" key="1">
    <source>
        <dbReference type="ARBA" id="ARBA00008324"/>
    </source>
</evidence>
<dbReference type="NCBIfam" id="TIGR00369">
    <property type="entry name" value="unchar_dom_1"/>
    <property type="match status" value="1"/>
</dbReference>
<comment type="similarity">
    <text evidence="1">Belongs to the thioesterase PaaI family.</text>
</comment>
<proteinExistence type="inferred from homology"/>